<evidence type="ECO:0000313" key="13">
    <source>
        <dbReference type="Proteomes" id="UP000737402"/>
    </source>
</evidence>
<dbReference type="InterPro" id="IPR046826">
    <property type="entry name" value="PDH_N"/>
</dbReference>
<evidence type="ECO:0000256" key="9">
    <source>
        <dbReference type="ARBA" id="ARBA00049260"/>
    </source>
</evidence>
<dbReference type="SUPFAM" id="SSF48179">
    <property type="entry name" value="6-phosphogluconate dehydrogenase C-terminal domain-like"/>
    <property type="match status" value="1"/>
</dbReference>
<dbReference type="PANTHER" id="PTHR21363">
    <property type="entry name" value="PREPHENATE DEHYDROGENASE"/>
    <property type="match status" value="1"/>
</dbReference>
<evidence type="ECO:0000256" key="6">
    <source>
        <dbReference type="ARBA" id="ARBA00023002"/>
    </source>
</evidence>
<dbReference type="Pfam" id="PF02153">
    <property type="entry name" value="PDH_N"/>
    <property type="match status" value="1"/>
</dbReference>
<evidence type="ECO:0000256" key="4">
    <source>
        <dbReference type="ARBA" id="ARBA00016891"/>
    </source>
</evidence>
<gene>
    <name evidence="12" type="ORF">JOC95_001389</name>
</gene>
<evidence type="ECO:0000256" key="8">
    <source>
        <dbReference type="ARBA" id="ARBA00023141"/>
    </source>
</evidence>
<dbReference type="InterPro" id="IPR003099">
    <property type="entry name" value="Prephen_DH"/>
</dbReference>
<dbReference type="InterPro" id="IPR008927">
    <property type="entry name" value="6-PGluconate_DH-like_C_sf"/>
</dbReference>
<comment type="catalytic activity">
    <reaction evidence="9">
        <text>prephenate + NAD(+) = 3-(4-hydroxyphenyl)pyruvate + CO2 + NADH</text>
        <dbReference type="Rhea" id="RHEA:13869"/>
        <dbReference type="ChEBI" id="CHEBI:16526"/>
        <dbReference type="ChEBI" id="CHEBI:29934"/>
        <dbReference type="ChEBI" id="CHEBI:36242"/>
        <dbReference type="ChEBI" id="CHEBI:57540"/>
        <dbReference type="ChEBI" id="CHEBI:57945"/>
        <dbReference type="EC" id="1.3.1.12"/>
    </reaction>
</comment>
<evidence type="ECO:0000256" key="1">
    <source>
        <dbReference type="ARBA" id="ARBA00005067"/>
    </source>
</evidence>
<dbReference type="SUPFAM" id="SSF51735">
    <property type="entry name" value="NAD(P)-binding Rossmann-fold domains"/>
    <property type="match status" value="1"/>
</dbReference>
<accession>A0ABS2NXZ5</accession>
<dbReference type="RefSeq" id="WP_204414610.1">
    <property type="nucleotide sequence ID" value="NZ_JAFBED010000002.1"/>
</dbReference>
<sequence>MEGNVLIIGLGLIGGSIALALKKEHQQATVIGYDLNEQQAKLAKSLKVVDDCCEFYEEAALEADFILISVPVMQASKVLEKLSTLDFRKQVLISDVGSTKERIVEAGAALFPQKNVTFIGGHPMAGSHKSGIIAAKAHLFENAFYVLTPTDLERDAKQVETLKDWLKGTKANFVTMSAGEHDLVAGVVSHFPHIVAAGLVHQAEDLQQKSPFVSRLAAGGFRDITRIASSNPTMWKDILIHNKETLLQLIDSWQEQMNLVKLDLEDGNEEKLFDFFQKAKEFRDGLPVKAKGAIPSFYDLYVDVPDYPGVISEITGYLATEQISITNIRIMETREEIYGVLRLSFQTDEDRQSATECLGQYTNYETYIV</sequence>
<feature type="domain" description="Prephenate/arogenate dehydrogenase" evidence="10">
    <location>
        <begin position="3"/>
        <end position="294"/>
    </location>
</feature>
<dbReference type="Proteomes" id="UP000737402">
    <property type="component" value="Unassembled WGS sequence"/>
</dbReference>
<dbReference type="CDD" id="cd04909">
    <property type="entry name" value="ACT_PDH-BS"/>
    <property type="match status" value="1"/>
</dbReference>
<evidence type="ECO:0000256" key="3">
    <source>
        <dbReference type="ARBA" id="ARBA00012068"/>
    </source>
</evidence>
<dbReference type="Gene3D" id="1.10.3660.10">
    <property type="entry name" value="6-phosphogluconate dehydrogenase C-terminal like domain"/>
    <property type="match status" value="1"/>
</dbReference>
<comment type="caution">
    <text evidence="12">The sequence shown here is derived from an EMBL/GenBank/DDBJ whole genome shotgun (WGS) entry which is preliminary data.</text>
</comment>
<dbReference type="EMBL" id="JAFBED010000002">
    <property type="protein sequence ID" value="MBM7619540.1"/>
    <property type="molecule type" value="Genomic_DNA"/>
</dbReference>
<dbReference type="SUPFAM" id="SSF55021">
    <property type="entry name" value="ACT-like"/>
    <property type="match status" value="1"/>
</dbReference>
<evidence type="ECO:0000256" key="5">
    <source>
        <dbReference type="ARBA" id="ARBA00022498"/>
    </source>
</evidence>
<dbReference type="Pfam" id="PF01842">
    <property type="entry name" value="ACT"/>
    <property type="match status" value="1"/>
</dbReference>
<keyword evidence="8" id="KW-0057">Aromatic amino acid biosynthesis</keyword>
<evidence type="ECO:0000313" key="12">
    <source>
        <dbReference type="EMBL" id="MBM7619540.1"/>
    </source>
</evidence>
<dbReference type="EC" id="1.3.1.12" evidence="3"/>
<dbReference type="InterPro" id="IPR036291">
    <property type="entry name" value="NAD(P)-bd_dom_sf"/>
</dbReference>
<dbReference type="Gene3D" id="3.40.50.720">
    <property type="entry name" value="NAD(P)-binding Rossmann-like Domain"/>
    <property type="match status" value="1"/>
</dbReference>
<dbReference type="Pfam" id="PF20463">
    <property type="entry name" value="PDH_C"/>
    <property type="match status" value="1"/>
</dbReference>
<evidence type="ECO:0000259" key="10">
    <source>
        <dbReference type="PROSITE" id="PS51176"/>
    </source>
</evidence>
<dbReference type="PANTHER" id="PTHR21363:SF0">
    <property type="entry name" value="PREPHENATE DEHYDROGENASE [NADP(+)]"/>
    <property type="match status" value="1"/>
</dbReference>
<comment type="similarity">
    <text evidence="2">Belongs to the prephenate/arogenate dehydrogenase family.</text>
</comment>
<keyword evidence="6 12" id="KW-0560">Oxidoreductase</keyword>
<reference evidence="12 13" key="1">
    <citation type="submission" date="2021-01" db="EMBL/GenBank/DDBJ databases">
        <title>Genomic Encyclopedia of Type Strains, Phase IV (KMG-IV): sequencing the most valuable type-strain genomes for metagenomic binning, comparative biology and taxonomic classification.</title>
        <authorList>
            <person name="Goeker M."/>
        </authorList>
    </citation>
    <scope>NUCLEOTIDE SEQUENCE [LARGE SCALE GENOMIC DNA]</scope>
    <source>
        <strain evidence="12 13">DSM 25879</strain>
    </source>
</reference>
<dbReference type="InterPro" id="IPR002912">
    <property type="entry name" value="ACT_dom"/>
</dbReference>
<comment type="pathway">
    <text evidence="1">Amino-acid biosynthesis; L-tyrosine biosynthesis; (4-hydroxyphenyl)pyruvate from prephenate (NAD(+) route): step 1/1.</text>
</comment>
<dbReference type="InterPro" id="IPR050812">
    <property type="entry name" value="Preph/Arog_dehydrog"/>
</dbReference>
<dbReference type="InterPro" id="IPR045865">
    <property type="entry name" value="ACT-like_dom_sf"/>
</dbReference>
<name>A0ABS2NXZ5_9BACI</name>
<protein>
    <recommendedName>
        <fullName evidence="4">Prephenate dehydrogenase</fullName>
        <ecNumber evidence="3">1.3.1.12</ecNumber>
    </recommendedName>
</protein>
<dbReference type="PROSITE" id="PS51671">
    <property type="entry name" value="ACT"/>
    <property type="match status" value="1"/>
</dbReference>
<keyword evidence="8" id="KW-0028">Amino-acid biosynthesis</keyword>
<dbReference type="NCBIfam" id="NF005107">
    <property type="entry name" value="PRK06545.1-5"/>
    <property type="match status" value="1"/>
</dbReference>
<keyword evidence="7" id="KW-0520">NAD</keyword>
<proteinExistence type="inferred from homology"/>
<dbReference type="GO" id="GO:0008977">
    <property type="term" value="F:prephenate dehydrogenase (NAD+) activity"/>
    <property type="evidence" value="ECO:0007669"/>
    <property type="project" value="UniProtKB-EC"/>
</dbReference>
<evidence type="ECO:0000259" key="11">
    <source>
        <dbReference type="PROSITE" id="PS51671"/>
    </source>
</evidence>
<feature type="domain" description="ACT" evidence="11">
    <location>
        <begin position="299"/>
        <end position="369"/>
    </location>
</feature>
<dbReference type="InterPro" id="IPR046825">
    <property type="entry name" value="PDH_C"/>
</dbReference>
<evidence type="ECO:0000256" key="2">
    <source>
        <dbReference type="ARBA" id="ARBA00007964"/>
    </source>
</evidence>
<organism evidence="12 13">
    <name type="scientific">Sutcliffiella tianshenii</name>
    <dbReference type="NCBI Taxonomy" id="1463404"/>
    <lineage>
        <taxon>Bacteria</taxon>
        <taxon>Bacillati</taxon>
        <taxon>Bacillota</taxon>
        <taxon>Bacilli</taxon>
        <taxon>Bacillales</taxon>
        <taxon>Bacillaceae</taxon>
        <taxon>Sutcliffiella</taxon>
    </lineage>
</organism>
<dbReference type="PROSITE" id="PS51176">
    <property type="entry name" value="PDH_ADH"/>
    <property type="match status" value="1"/>
</dbReference>
<keyword evidence="5" id="KW-0827">Tyrosine biosynthesis</keyword>
<keyword evidence="13" id="KW-1185">Reference proteome</keyword>
<evidence type="ECO:0000256" key="7">
    <source>
        <dbReference type="ARBA" id="ARBA00023027"/>
    </source>
</evidence>